<feature type="transmembrane region" description="Helical" evidence="6">
    <location>
        <begin position="129"/>
        <end position="151"/>
    </location>
</feature>
<dbReference type="Proteomes" id="UP000270094">
    <property type="component" value="Unassembled WGS sequence"/>
</dbReference>
<dbReference type="GO" id="GO:0034975">
    <property type="term" value="P:protein folding in endoplasmic reticulum"/>
    <property type="evidence" value="ECO:0007669"/>
    <property type="project" value="TreeGrafter"/>
</dbReference>
<evidence type="ECO:0000256" key="5">
    <source>
        <dbReference type="SAM" id="MobiDB-lite"/>
    </source>
</evidence>
<evidence type="ECO:0008006" key="9">
    <source>
        <dbReference type="Google" id="ProtNLM"/>
    </source>
</evidence>
<dbReference type="PANTHER" id="PTHR12953:SF0">
    <property type="entry name" value="SUN DOMAIN-CONTAINING OSSIFICATION FACTOR"/>
    <property type="match status" value="1"/>
</dbReference>
<keyword evidence="4 6" id="KW-0472">Membrane</keyword>
<name>A0A3P7L4K2_STRVU</name>
<dbReference type="PANTHER" id="PTHR12953">
    <property type="entry name" value="MEMBRANE PROTEIN CH1 RELATED"/>
    <property type="match status" value="1"/>
</dbReference>
<evidence type="ECO:0000256" key="6">
    <source>
        <dbReference type="SAM" id="Phobius"/>
    </source>
</evidence>
<evidence type="ECO:0000313" key="7">
    <source>
        <dbReference type="EMBL" id="VDM74332.1"/>
    </source>
</evidence>
<dbReference type="AlphaFoldDB" id="A0A3P7L4K2"/>
<feature type="region of interest" description="Disordered" evidence="5">
    <location>
        <begin position="223"/>
        <end position="244"/>
    </location>
</feature>
<proteinExistence type="predicted"/>
<evidence type="ECO:0000256" key="1">
    <source>
        <dbReference type="ARBA" id="ARBA00004370"/>
    </source>
</evidence>
<keyword evidence="8" id="KW-1185">Reference proteome</keyword>
<evidence type="ECO:0000313" key="8">
    <source>
        <dbReference type="Proteomes" id="UP000270094"/>
    </source>
</evidence>
<organism evidence="7 8">
    <name type="scientific">Strongylus vulgaris</name>
    <name type="common">Blood worm</name>
    <dbReference type="NCBI Taxonomy" id="40348"/>
    <lineage>
        <taxon>Eukaryota</taxon>
        <taxon>Metazoa</taxon>
        <taxon>Ecdysozoa</taxon>
        <taxon>Nematoda</taxon>
        <taxon>Chromadorea</taxon>
        <taxon>Rhabditida</taxon>
        <taxon>Rhabditina</taxon>
        <taxon>Rhabditomorpha</taxon>
        <taxon>Strongyloidea</taxon>
        <taxon>Strongylidae</taxon>
        <taxon>Strongylus</taxon>
    </lineage>
</organism>
<evidence type="ECO:0000256" key="4">
    <source>
        <dbReference type="ARBA" id="ARBA00023136"/>
    </source>
</evidence>
<evidence type="ECO:0000256" key="3">
    <source>
        <dbReference type="ARBA" id="ARBA00022989"/>
    </source>
</evidence>
<dbReference type="GO" id="GO:0005737">
    <property type="term" value="C:cytoplasm"/>
    <property type="evidence" value="ECO:0007669"/>
    <property type="project" value="TreeGrafter"/>
</dbReference>
<dbReference type="EMBL" id="UYYB01094445">
    <property type="protein sequence ID" value="VDM74332.1"/>
    <property type="molecule type" value="Genomic_DNA"/>
</dbReference>
<dbReference type="InterPro" id="IPR045120">
    <property type="entry name" value="Suco/Slp1-like"/>
</dbReference>
<evidence type="ECO:0000256" key="2">
    <source>
        <dbReference type="ARBA" id="ARBA00022692"/>
    </source>
</evidence>
<keyword evidence="2 6" id="KW-0812">Transmembrane</keyword>
<reference evidence="7 8" key="1">
    <citation type="submission" date="2018-11" db="EMBL/GenBank/DDBJ databases">
        <authorList>
            <consortium name="Pathogen Informatics"/>
        </authorList>
    </citation>
    <scope>NUCLEOTIDE SEQUENCE [LARGE SCALE GENOMIC DNA]</scope>
</reference>
<dbReference type="OrthoDB" id="266334at2759"/>
<protein>
    <recommendedName>
        <fullName evidence="9">SUN domain-containing protein</fullName>
    </recommendedName>
</protein>
<feature type="compositionally biased region" description="Low complexity" evidence="5">
    <location>
        <begin position="223"/>
        <end position="232"/>
    </location>
</feature>
<dbReference type="GO" id="GO:0016020">
    <property type="term" value="C:membrane"/>
    <property type="evidence" value="ECO:0007669"/>
    <property type="project" value="UniProtKB-SubCell"/>
</dbReference>
<gene>
    <name evidence="7" type="ORF">SVUK_LOCUS9330</name>
</gene>
<keyword evidence="3 6" id="KW-1133">Transmembrane helix</keyword>
<comment type="subcellular location">
    <subcellularLocation>
        <location evidence="1">Membrane</location>
    </subcellularLocation>
</comment>
<sequence length="258" mass="28995">MKLNKRIAALELNMSLSSEYLSELSRQYVAQTDEHQKHMKQAKKVVEEAVETIYARVNETLAHKIAILRQEVDRLSGWLSSMRLTASRLTLSRLRDGQESSNQEKCIPQATQLHRYSPPDDGLWTTEQVVYMVVTTQLVTVLLLAALNFCYQRFMIDQPLSYNQKSQIEELVNERVMAAIEKNRSSFQRHANGICSWSRRGSHNENRSLKVDECASFAAESSSSSQLTNSDDSSTEEVVASDGCPTLSSEVSAIASLA</sequence>
<accession>A0A3P7L4K2</accession>